<gene>
    <name evidence="3" type="ORF">BVC80_1835g106</name>
</gene>
<dbReference type="OMA" id="NSHAIEE"/>
<evidence type="ECO:0000256" key="1">
    <source>
        <dbReference type="SAM" id="MobiDB-lite"/>
    </source>
</evidence>
<dbReference type="STRING" id="56857.A0A200R4Y0"/>
<accession>A0A200R4Y0</accession>
<dbReference type="PANTHER" id="PTHR33494:SF1">
    <property type="entry name" value="C2H2-TYPE DOMAIN-CONTAINING PROTEIN-RELATED"/>
    <property type="match status" value="1"/>
</dbReference>
<comment type="caution">
    <text evidence="3">The sequence shown here is derived from an EMBL/GenBank/DDBJ whole genome shotgun (WGS) entry which is preliminary data.</text>
</comment>
<keyword evidence="4" id="KW-1185">Reference proteome</keyword>
<dbReference type="OrthoDB" id="1516808at2759"/>
<dbReference type="InParanoid" id="A0A200R4Y0"/>
<proteinExistence type="predicted"/>
<protein>
    <recommendedName>
        <fullName evidence="2">TRF2/HOY1 PH-like domain-containing protein</fullName>
    </recommendedName>
</protein>
<name>A0A200R4Y0_MACCD</name>
<dbReference type="PANTHER" id="PTHR33494">
    <property type="entry name" value="OS02G0793800 PROTEIN"/>
    <property type="match status" value="1"/>
</dbReference>
<evidence type="ECO:0000259" key="2">
    <source>
        <dbReference type="Pfam" id="PF24818"/>
    </source>
</evidence>
<dbReference type="InterPro" id="IPR057939">
    <property type="entry name" value="TRF2_HOY1_PH"/>
</dbReference>
<dbReference type="AlphaFoldDB" id="A0A200R4Y0"/>
<dbReference type="Pfam" id="PF24818">
    <property type="entry name" value="PH_TRF2_HOY1"/>
    <property type="match status" value="1"/>
</dbReference>
<feature type="region of interest" description="Disordered" evidence="1">
    <location>
        <begin position="271"/>
        <end position="294"/>
    </location>
</feature>
<feature type="domain" description="TRF2/HOY1 PH-like" evidence="2">
    <location>
        <begin position="1"/>
        <end position="74"/>
    </location>
</feature>
<reference evidence="3 4" key="1">
    <citation type="journal article" date="2017" name="Mol. Plant">
        <title>The Genome of Medicinal Plant Macleaya cordata Provides New Insights into Benzylisoquinoline Alkaloids Metabolism.</title>
        <authorList>
            <person name="Liu X."/>
            <person name="Liu Y."/>
            <person name="Huang P."/>
            <person name="Ma Y."/>
            <person name="Qing Z."/>
            <person name="Tang Q."/>
            <person name="Cao H."/>
            <person name="Cheng P."/>
            <person name="Zheng Y."/>
            <person name="Yuan Z."/>
            <person name="Zhou Y."/>
            <person name="Liu J."/>
            <person name="Tang Z."/>
            <person name="Zhuo Y."/>
            <person name="Zhang Y."/>
            <person name="Yu L."/>
            <person name="Huang J."/>
            <person name="Yang P."/>
            <person name="Peng Q."/>
            <person name="Zhang J."/>
            <person name="Jiang W."/>
            <person name="Zhang Z."/>
            <person name="Lin K."/>
            <person name="Ro D.K."/>
            <person name="Chen X."/>
            <person name="Xiong X."/>
            <person name="Shang Y."/>
            <person name="Huang S."/>
            <person name="Zeng J."/>
        </authorList>
    </citation>
    <scope>NUCLEOTIDE SEQUENCE [LARGE SCALE GENOMIC DNA]</scope>
    <source>
        <strain evidence="4">cv. BLH2017</strain>
        <tissue evidence="3">Root</tissue>
    </source>
</reference>
<evidence type="ECO:0000313" key="4">
    <source>
        <dbReference type="Proteomes" id="UP000195402"/>
    </source>
</evidence>
<dbReference type="EMBL" id="MVGT01000437">
    <property type="protein sequence ID" value="OVA17730.1"/>
    <property type="molecule type" value="Genomic_DNA"/>
</dbReference>
<dbReference type="Proteomes" id="UP000195402">
    <property type="component" value="Unassembled WGS sequence"/>
</dbReference>
<organism evidence="3 4">
    <name type="scientific">Macleaya cordata</name>
    <name type="common">Five-seeded plume-poppy</name>
    <name type="synonym">Bocconia cordata</name>
    <dbReference type="NCBI Taxonomy" id="56857"/>
    <lineage>
        <taxon>Eukaryota</taxon>
        <taxon>Viridiplantae</taxon>
        <taxon>Streptophyta</taxon>
        <taxon>Embryophyta</taxon>
        <taxon>Tracheophyta</taxon>
        <taxon>Spermatophyta</taxon>
        <taxon>Magnoliopsida</taxon>
        <taxon>Ranunculales</taxon>
        <taxon>Papaveraceae</taxon>
        <taxon>Papaveroideae</taxon>
        <taxon>Macleaya</taxon>
    </lineage>
</organism>
<evidence type="ECO:0000313" key="3">
    <source>
        <dbReference type="EMBL" id="OVA17730.1"/>
    </source>
</evidence>
<sequence length="328" mass="36863">MEIKWLDIIDLKVNYCPESGLGTLDIVLARPPLFFIETEPQPRKPTIWKPTTDFTEGQASMNRRHFLQCPSELLSKDFEKLIQCDKHLNWLSQQPELVLESPYFETKGSVSGISQELLSWRETSTPSLVMDNNSHAIEENGSMSSDAGQSKLGLLGHWDDQFKVPGIQPSMSTSDLVVMSHMGHCVSEPMTSANPNPLFFVEGTENRDMLEEITQYLLSDTQQNPSATSDEKSIMSRVNSLCTLLQIDPTTMQNSQVNAEEEETQVGKLTPPMSARREGDDFNESIESKPGMSRKDSLEELLFNLPRIASLPQLLYNISEDGDDYLPS</sequence>